<dbReference type="Pfam" id="PF13183">
    <property type="entry name" value="Fer4_8"/>
    <property type="match status" value="1"/>
</dbReference>
<proteinExistence type="predicted"/>
<dbReference type="RefSeq" id="WP_155310085.1">
    <property type="nucleotide sequence ID" value="NZ_AP021879.1"/>
</dbReference>
<evidence type="ECO:0000259" key="7">
    <source>
        <dbReference type="PROSITE" id="PS51379"/>
    </source>
</evidence>
<feature type="domain" description="4Fe-4S ferredoxin-type" evidence="7">
    <location>
        <begin position="10"/>
        <end position="43"/>
    </location>
</feature>
<dbReference type="PIRSF" id="PIRSF000139">
    <property type="entry name" value="Glc_ox_4Fe-4S"/>
    <property type="match status" value="1"/>
</dbReference>
<dbReference type="InterPro" id="IPR009051">
    <property type="entry name" value="Helical_ferredxn"/>
</dbReference>
<evidence type="ECO:0000256" key="6">
    <source>
        <dbReference type="PIRNR" id="PIRNR000139"/>
    </source>
</evidence>
<evidence type="ECO:0000256" key="1">
    <source>
        <dbReference type="ARBA" id="ARBA00022485"/>
    </source>
</evidence>
<keyword evidence="2 6" id="KW-0479">Metal-binding</keyword>
<gene>
    <name evidence="8" type="ORF">DSCOOX_19970</name>
</gene>
<dbReference type="GO" id="GO:0051539">
    <property type="term" value="F:4 iron, 4 sulfur cluster binding"/>
    <property type="evidence" value="ECO:0007669"/>
    <property type="project" value="UniProtKB-UniRule"/>
</dbReference>
<keyword evidence="1 6" id="KW-0004">4Fe-4S</keyword>
<reference evidence="8 9" key="1">
    <citation type="submission" date="2019-11" db="EMBL/GenBank/DDBJ databases">
        <title>Comparative genomics of hydrocarbon-degrading Desulfosarcina strains.</title>
        <authorList>
            <person name="Watanabe M."/>
            <person name="Kojima H."/>
            <person name="Fukui M."/>
        </authorList>
    </citation>
    <scope>NUCLEOTIDE SEQUENCE [LARGE SCALE GENOMIC DNA]</scope>
    <source>
        <strain evidence="9">oXyS1</strain>
    </source>
</reference>
<protein>
    <recommendedName>
        <fullName evidence="6">Glycolate oxidase iron-sulfur subunit</fullName>
        <ecNumber evidence="6">1.1.99.14</ecNumber>
    </recommendedName>
</protein>
<dbReference type="PROSITE" id="PS51379">
    <property type="entry name" value="4FE4S_FER_2"/>
    <property type="match status" value="2"/>
</dbReference>
<dbReference type="PANTHER" id="PTHR32479">
    <property type="entry name" value="GLYCOLATE OXIDASE IRON-SULFUR SUBUNIT"/>
    <property type="match status" value="1"/>
</dbReference>
<accession>A0A5K8A8F4</accession>
<organism evidence="8 9">
    <name type="scientific">Desulfosarcina ovata subsp. ovata</name>
    <dbReference type="NCBI Taxonomy" id="2752305"/>
    <lineage>
        <taxon>Bacteria</taxon>
        <taxon>Pseudomonadati</taxon>
        <taxon>Thermodesulfobacteriota</taxon>
        <taxon>Desulfobacteria</taxon>
        <taxon>Desulfobacterales</taxon>
        <taxon>Desulfosarcinaceae</taxon>
        <taxon>Desulfosarcina</taxon>
    </lineage>
</organism>
<dbReference type="Proteomes" id="UP000422108">
    <property type="component" value="Chromosome"/>
</dbReference>
<sequence>MIDLHKLAAMLQELDDQMVTCMKCGMCQAVCPVFRETLREADVTRGKIALLENLAHEMVADAHGVQEKLNKCLLCGSCQANCPSGVTVIDIFIKARIIVNSYLGLPAAKKVIFKGMLTRPRLFNALVAMGEKFQGLFSRPADELLGSSCSKVMSPLIGDRHFLPLAEKPLRMRVPELNTPAGRSGLKVAFFPGCVIDKMLPRIGEAVLKVLDYHGVGVYLPPAQACCGIPAVSSGDSESFEKLVRLNARAFARGEFDYLVTACATCTATIKEIWPKFMDAYPPGVQTMVRKLADKTMDINQFLVDRVGVRSQPAPTGGRRVTYHDPCHLKKSLGVSAQPRTLLQANPAFNFVEMNEADQCCGNGGTFNLQHYAVSKKIGDRKRGNILASKAEVVATGCPACMMQMTDMLSQHGDRVQVCHPVEIYAQALK</sequence>
<keyword evidence="3" id="KW-0677">Repeat</keyword>
<dbReference type="EC" id="1.1.99.14" evidence="6"/>
<evidence type="ECO:0000313" key="9">
    <source>
        <dbReference type="Proteomes" id="UP000422108"/>
    </source>
</evidence>
<evidence type="ECO:0000256" key="2">
    <source>
        <dbReference type="ARBA" id="ARBA00022723"/>
    </source>
</evidence>
<comment type="function">
    <text evidence="6">Component of a complex that catalyzes the oxidation of glycolate to glyoxylate.</text>
</comment>
<dbReference type="InterPro" id="IPR004017">
    <property type="entry name" value="Cys_rich_dom"/>
</dbReference>
<keyword evidence="6" id="KW-0813">Transport</keyword>
<dbReference type="Pfam" id="PF02754">
    <property type="entry name" value="CCG"/>
    <property type="match status" value="2"/>
</dbReference>
<dbReference type="EMBL" id="AP021879">
    <property type="protein sequence ID" value="BBO88817.1"/>
    <property type="molecule type" value="Genomic_DNA"/>
</dbReference>
<feature type="domain" description="4Fe-4S ferredoxin-type" evidence="7">
    <location>
        <begin position="63"/>
        <end position="92"/>
    </location>
</feature>
<evidence type="ECO:0000256" key="4">
    <source>
        <dbReference type="ARBA" id="ARBA00023004"/>
    </source>
</evidence>
<dbReference type="PANTHER" id="PTHR32479:SF20">
    <property type="entry name" value="GLYCOLATE OXIDASE IRON-SULFUR SUBUNIT"/>
    <property type="match status" value="1"/>
</dbReference>
<dbReference type="SUPFAM" id="SSF46548">
    <property type="entry name" value="alpha-helical ferredoxin"/>
    <property type="match status" value="1"/>
</dbReference>
<dbReference type="InterPro" id="IPR012257">
    <property type="entry name" value="Glc_ox_4Fe-4S"/>
</dbReference>
<dbReference type="InterPro" id="IPR017896">
    <property type="entry name" value="4Fe4S_Fe-S-bd"/>
</dbReference>
<keyword evidence="5 6" id="KW-0411">Iron-sulfur</keyword>
<dbReference type="GO" id="GO:0046872">
    <property type="term" value="F:metal ion binding"/>
    <property type="evidence" value="ECO:0007669"/>
    <property type="project" value="UniProtKB-UniRule"/>
</dbReference>
<comment type="catalytic activity">
    <reaction evidence="6">
        <text>glycolate + A = glyoxylate + AH2</text>
        <dbReference type="Rhea" id="RHEA:21264"/>
        <dbReference type="ChEBI" id="CHEBI:13193"/>
        <dbReference type="ChEBI" id="CHEBI:17499"/>
        <dbReference type="ChEBI" id="CHEBI:29805"/>
        <dbReference type="ChEBI" id="CHEBI:36655"/>
        <dbReference type="EC" id="1.1.99.14"/>
    </reaction>
</comment>
<dbReference type="GO" id="GO:0019154">
    <property type="term" value="F:glycolate dehydrogenase activity"/>
    <property type="evidence" value="ECO:0007669"/>
    <property type="project" value="UniProtKB-EC"/>
</dbReference>
<dbReference type="PROSITE" id="PS00198">
    <property type="entry name" value="4FE4S_FER_1"/>
    <property type="match status" value="2"/>
</dbReference>
<keyword evidence="4 6" id="KW-0408">Iron</keyword>
<evidence type="ECO:0000256" key="3">
    <source>
        <dbReference type="ARBA" id="ARBA00022737"/>
    </source>
</evidence>
<keyword evidence="9" id="KW-1185">Reference proteome</keyword>
<comment type="cofactor">
    <cofactor evidence="6">
        <name>[4Fe-4S] cluster</name>
        <dbReference type="ChEBI" id="CHEBI:49883"/>
    </cofactor>
    <text evidence="6">Binds 2 [4Fe-4S] clusters.</text>
</comment>
<evidence type="ECO:0000313" key="8">
    <source>
        <dbReference type="EMBL" id="BBO88817.1"/>
    </source>
</evidence>
<dbReference type="InterPro" id="IPR017900">
    <property type="entry name" value="4Fe4S_Fe_S_CS"/>
</dbReference>
<evidence type="ECO:0000256" key="5">
    <source>
        <dbReference type="ARBA" id="ARBA00023014"/>
    </source>
</evidence>
<dbReference type="AlphaFoldDB" id="A0A5K8A8F4"/>
<name>A0A5K8A8F4_9BACT</name>
<comment type="catalytic activity">
    <reaction evidence="6">
        <text>(R)-lactate + A = pyruvate + AH2</text>
        <dbReference type="Rhea" id="RHEA:15089"/>
        <dbReference type="ChEBI" id="CHEBI:13193"/>
        <dbReference type="ChEBI" id="CHEBI:15361"/>
        <dbReference type="ChEBI" id="CHEBI:16004"/>
        <dbReference type="ChEBI" id="CHEBI:17499"/>
    </reaction>
</comment>
<dbReference type="Gene3D" id="1.10.1060.10">
    <property type="entry name" value="Alpha-helical ferredoxin"/>
    <property type="match status" value="1"/>
</dbReference>
<keyword evidence="6" id="KW-0249">Electron transport</keyword>